<dbReference type="Gene3D" id="3.30.200.20">
    <property type="entry name" value="Phosphorylase Kinase, domain 1"/>
    <property type="match status" value="1"/>
</dbReference>
<name>A0A9N9AC74_9GLOM</name>
<feature type="region of interest" description="Disordered" evidence="11">
    <location>
        <begin position="367"/>
        <end position="386"/>
    </location>
</feature>
<gene>
    <name evidence="13" type="ORF">PBRASI_LOCUS3818</name>
</gene>
<dbReference type="FunFam" id="1.10.510.10:FF:000499">
    <property type="entry name" value="Serine/threonine-protein kinase KIC1"/>
    <property type="match status" value="1"/>
</dbReference>
<keyword evidence="6" id="KW-0418">Kinase</keyword>
<dbReference type="PANTHER" id="PTHR48012">
    <property type="entry name" value="STERILE20-LIKE KINASE, ISOFORM B-RELATED"/>
    <property type="match status" value="1"/>
</dbReference>
<feature type="compositionally biased region" description="Low complexity" evidence="11">
    <location>
        <begin position="306"/>
        <end position="318"/>
    </location>
</feature>
<dbReference type="InterPro" id="IPR008271">
    <property type="entry name" value="Ser/Thr_kinase_AS"/>
</dbReference>
<comment type="caution">
    <text evidence="13">The sequence shown here is derived from an EMBL/GenBank/DDBJ whole genome shotgun (WGS) entry which is preliminary data.</text>
</comment>
<feature type="binding site" evidence="10">
    <location>
        <position position="49"/>
    </location>
    <ligand>
        <name>ATP</name>
        <dbReference type="ChEBI" id="CHEBI:30616"/>
    </ligand>
</feature>
<keyword evidence="5 10" id="KW-0547">Nucleotide-binding</keyword>
<dbReference type="GO" id="GO:0005737">
    <property type="term" value="C:cytoplasm"/>
    <property type="evidence" value="ECO:0007669"/>
    <property type="project" value="TreeGrafter"/>
</dbReference>
<evidence type="ECO:0000256" key="4">
    <source>
        <dbReference type="ARBA" id="ARBA00022679"/>
    </source>
</evidence>
<evidence type="ECO:0000313" key="13">
    <source>
        <dbReference type="EMBL" id="CAG8524871.1"/>
    </source>
</evidence>
<feature type="compositionally biased region" description="Basic and acidic residues" evidence="11">
    <location>
        <begin position="567"/>
        <end position="582"/>
    </location>
</feature>
<keyword evidence="14" id="KW-1185">Reference proteome</keyword>
<dbReference type="PROSITE" id="PS00107">
    <property type="entry name" value="PROTEIN_KINASE_ATP"/>
    <property type="match status" value="1"/>
</dbReference>
<evidence type="ECO:0000259" key="12">
    <source>
        <dbReference type="PROSITE" id="PS50011"/>
    </source>
</evidence>
<dbReference type="PROSITE" id="PS50011">
    <property type="entry name" value="PROTEIN_KINASE_DOM"/>
    <property type="match status" value="1"/>
</dbReference>
<keyword evidence="3" id="KW-0723">Serine/threonine-protein kinase</keyword>
<dbReference type="GO" id="GO:0004674">
    <property type="term" value="F:protein serine/threonine kinase activity"/>
    <property type="evidence" value="ECO:0007669"/>
    <property type="project" value="UniProtKB-KW"/>
</dbReference>
<evidence type="ECO:0000256" key="8">
    <source>
        <dbReference type="ARBA" id="ARBA00047899"/>
    </source>
</evidence>
<feature type="region of interest" description="Disordered" evidence="11">
    <location>
        <begin position="442"/>
        <end position="528"/>
    </location>
</feature>
<dbReference type="Proteomes" id="UP000789739">
    <property type="component" value="Unassembled WGS sequence"/>
</dbReference>
<evidence type="ECO:0000256" key="5">
    <source>
        <dbReference type="ARBA" id="ARBA00022741"/>
    </source>
</evidence>
<comment type="catalytic activity">
    <reaction evidence="8">
        <text>L-threonyl-[protein] + ATP = O-phospho-L-threonyl-[protein] + ADP + H(+)</text>
        <dbReference type="Rhea" id="RHEA:46608"/>
        <dbReference type="Rhea" id="RHEA-COMP:11060"/>
        <dbReference type="Rhea" id="RHEA-COMP:11605"/>
        <dbReference type="ChEBI" id="CHEBI:15378"/>
        <dbReference type="ChEBI" id="CHEBI:30013"/>
        <dbReference type="ChEBI" id="CHEBI:30616"/>
        <dbReference type="ChEBI" id="CHEBI:61977"/>
        <dbReference type="ChEBI" id="CHEBI:456216"/>
        <dbReference type="EC" id="2.7.11.1"/>
    </reaction>
</comment>
<keyword evidence="7 10" id="KW-0067">ATP-binding</keyword>
<evidence type="ECO:0000256" key="3">
    <source>
        <dbReference type="ARBA" id="ARBA00022527"/>
    </source>
</evidence>
<protein>
    <recommendedName>
        <fullName evidence="2">non-specific serine/threonine protein kinase</fullName>
        <ecNumber evidence="2">2.7.11.1</ecNumber>
    </recommendedName>
</protein>
<dbReference type="InterPro" id="IPR011009">
    <property type="entry name" value="Kinase-like_dom_sf"/>
</dbReference>
<dbReference type="EMBL" id="CAJVPI010000360">
    <property type="protein sequence ID" value="CAG8524871.1"/>
    <property type="molecule type" value="Genomic_DNA"/>
</dbReference>
<organism evidence="13 14">
    <name type="scientific">Paraglomus brasilianum</name>
    <dbReference type="NCBI Taxonomy" id="144538"/>
    <lineage>
        <taxon>Eukaryota</taxon>
        <taxon>Fungi</taxon>
        <taxon>Fungi incertae sedis</taxon>
        <taxon>Mucoromycota</taxon>
        <taxon>Glomeromycotina</taxon>
        <taxon>Glomeromycetes</taxon>
        <taxon>Paraglomerales</taxon>
        <taxon>Paraglomeraceae</taxon>
        <taxon>Paraglomus</taxon>
    </lineage>
</organism>
<dbReference type="InterPro" id="IPR000719">
    <property type="entry name" value="Prot_kinase_dom"/>
</dbReference>
<evidence type="ECO:0000256" key="11">
    <source>
        <dbReference type="SAM" id="MobiDB-lite"/>
    </source>
</evidence>
<reference evidence="13" key="1">
    <citation type="submission" date="2021-06" db="EMBL/GenBank/DDBJ databases">
        <authorList>
            <person name="Kallberg Y."/>
            <person name="Tangrot J."/>
            <person name="Rosling A."/>
        </authorList>
    </citation>
    <scope>NUCLEOTIDE SEQUENCE</scope>
    <source>
        <strain evidence="13">BR232B</strain>
    </source>
</reference>
<dbReference type="Gene3D" id="1.10.510.10">
    <property type="entry name" value="Transferase(Phosphotransferase) domain 1"/>
    <property type="match status" value="1"/>
</dbReference>
<feature type="region of interest" description="Disordered" evidence="11">
    <location>
        <begin position="565"/>
        <end position="642"/>
    </location>
</feature>
<evidence type="ECO:0000256" key="10">
    <source>
        <dbReference type="PROSITE-ProRule" id="PRU10141"/>
    </source>
</evidence>
<dbReference type="EC" id="2.7.11.1" evidence="2"/>
<evidence type="ECO:0000256" key="7">
    <source>
        <dbReference type="ARBA" id="ARBA00022840"/>
    </source>
</evidence>
<feature type="domain" description="Protein kinase" evidence="12">
    <location>
        <begin position="20"/>
        <end position="274"/>
    </location>
</feature>
<feature type="compositionally biased region" description="Low complexity" evidence="11">
    <location>
        <begin position="450"/>
        <end position="470"/>
    </location>
</feature>
<sequence length="691" mass="76727">MSGHMQEPRSLARPKAKELFTKQELVGRGAYGAVYKGINNETKQVVAIKVLDLDTEEDDVADIRKEINLLSQLKHGESQNITRYYGSYLHGTKLWIVMEYAAGGSIRALMKAGKIEERYICIITREVLQALSYLHKCKIIHRDIKAANILLTAEGKVQLCDFGVAGQLTATSSKRTSFVGTPYWMAPEVIKEGAAYDTKADIWSLGITVYEIATGNPPLADLSAMRAIQLIPKSPPPRLEGDFSNLMKEFVAACLNEVPDERMTADDLIKLKFIKSISKQQTGILRELITRHESWRQVTGHRHSFSDPFNTPSSSSSDSYDRDEEHKDENDWIFDTVRSNHRRSQSASAIQNLSSDPLSPVIEIDEHSSVQDDNSDIDPMLTGGSDPDKTVLAREANARHLNVHQKPFLTPTARPLPLLQLFDRSEESSHTVETSSYFSISTSMPSINLSPDNSVSSKSPKSRSFSTSDSAPNNDQGRAMSMTSTNSQSTSEGKSSNRASLIEVGSPLSESPPKMQDDNDISKPPLMRHTYDTQESSTSAVLRHIPPSKTVLIPKRARSVTNIMNRPNDDLVNRNGDVDGMHRYMPSRQRSTSVSNVSFRDSPHPGPHSAEDENSNRHLLPSPVSKFISTSTPPSISPTSILDAGPEIDAIRMDKYRGVNEVHEDLKKATDDLSRWLEVLEIGISTILTRF</sequence>
<proteinExistence type="inferred from homology"/>
<evidence type="ECO:0000256" key="9">
    <source>
        <dbReference type="ARBA" id="ARBA00048679"/>
    </source>
</evidence>
<dbReference type="OrthoDB" id="248923at2759"/>
<dbReference type="GO" id="GO:0005524">
    <property type="term" value="F:ATP binding"/>
    <property type="evidence" value="ECO:0007669"/>
    <property type="project" value="UniProtKB-UniRule"/>
</dbReference>
<accession>A0A9N9AC74</accession>
<dbReference type="PROSITE" id="PS00108">
    <property type="entry name" value="PROTEIN_KINASE_ST"/>
    <property type="match status" value="1"/>
</dbReference>
<comment type="similarity">
    <text evidence="1">Belongs to the protein kinase superfamily. STE Ser/Thr protein kinase family. STE20 subfamily.</text>
</comment>
<dbReference type="SMART" id="SM00220">
    <property type="entry name" value="S_TKc"/>
    <property type="match status" value="1"/>
</dbReference>
<evidence type="ECO:0000256" key="1">
    <source>
        <dbReference type="ARBA" id="ARBA00008874"/>
    </source>
</evidence>
<evidence type="ECO:0000256" key="6">
    <source>
        <dbReference type="ARBA" id="ARBA00022777"/>
    </source>
</evidence>
<evidence type="ECO:0000256" key="2">
    <source>
        <dbReference type="ARBA" id="ARBA00012513"/>
    </source>
</evidence>
<feature type="region of interest" description="Disordered" evidence="11">
    <location>
        <begin position="300"/>
        <end position="327"/>
    </location>
</feature>
<feature type="compositionally biased region" description="Low complexity" evidence="11">
    <location>
        <begin position="480"/>
        <end position="491"/>
    </location>
</feature>
<dbReference type="Pfam" id="PF00069">
    <property type="entry name" value="Pkinase"/>
    <property type="match status" value="1"/>
</dbReference>
<dbReference type="SUPFAM" id="SSF56112">
    <property type="entry name" value="Protein kinase-like (PK-like)"/>
    <property type="match status" value="1"/>
</dbReference>
<dbReference type="AlphaFoldDB" id="A0A9N9AC74"/>
<keyword evidence="4" id="KW-0808">Transferase</keyword>
<comment type="catalytic activity">
    <reaction evidence="9">
        <text>L-seryl-[protein] + ATP = O-phospho-L-seryl-[protein] + ADP + H(+)</text>
        <dbReference type="Rhea" id="RHEA:17989"/>
        <dbReference type="Rhea" id="RHEA-COMP:9863"/>
        <dbReference type="Rhea" id="RHEA-COMP:11604"/>
        <dbReference type="ChEBI" id="CHEBI:15378"/>
        <dbReference type="ChEBI" id="CHEBI:29999"/>
        <dbReference type="ChEBI" id="CHEBI:30616"/>
        <dbReference type="ChEBI" id="CHEBI:83421"/>
        <dbReference type="ChEBI" id="CHEBI:456216"/>
        <dbReference type="EC" id="2.7.11.1"/>
    </reaction>
</comment>
<evidence type="ECO:0000313" key="14">
    <source>
        <dbReference type="Proteomes" id="UP000789739"/>
    </source>
</evidence>
<dbReference type="PANTHER" id="PTHR48012:SF21">
    <property type="entry name" value="PH DOMAIN-CONTAINING PROTEIN"/>
    <property type="match status" value="1"/>
</dbReference>
<dbReference type="InterPro" id="IPR017441">
    <property type="entry name" value="Protein_kinase_ATP_BS"/>
</dbReference>
<feature type="compositionally biased region" description="Polar residues" evidence="11">
    <location>
        <begin position="588"/>
        <end position="599"/>
    </location>
</feature>
<dbReference type="InterPro" id="IPR050629">
    <property type="entry name" value="STE20/SPS1-PAK"/>
</dbReference>
<feature type="compositionally biased region" description="Low complexity" evidence="11">
    <location>
        <begin position="628"/>
        <end position="641"/>
    </location>
</feature>